<proteinExistence type="predicted"/>
<dbReference type="GO" id="GO:0019005">
    <property type="term" value="C:SCF ubiquitin ligase complex"/>
    <property type="evidence" value="ECO:0007669"/>
    <property type="project" value="TreeGrafter"/>
</dbReference>
<keyword evidence="2" id="KW-1185">Reference proteome</keyword>
<dbReference type="GO" id="GO:0031146">
    <property type="term" value="P:SCF-dependent proteasomal ubiquitin-dependent protein catabolic process"/>
    <property type="evidence" value="ECO:0007669"/>
    <property type="project" value="TreeGrafter"/>
</dbReference>
<evidence type="ECO:0000313" key="2">
    <source>
        <dbReference type="Proteomes" id="UP000249363"/>
    </source>
</evidence>
<dbReference type="GeneID" id="63797935"/>
<dbReference type="RefSeq" id="XP_040737223.1">
    <property type="nucleotide sequence ID" value="XM_040881558.1"/>
</dbReference>
<reference evidence="1 2" key="1">
    <citation type="journal article" date="2017" name="Biotechnol. Biofuels">
        <title>Differential beta-glucosidase expression as a function of carbon source availability in Talaromyces amestolkiae: a genomic and proteomic approach.</title>
        <authorList>
            <person name="de Eugenio L.I."/>
            <person name="Mendez-Liter J.A."/>
            <person name="Nieto-Dominguez M."/>
            <person name="Alonso L."/>
            <person name="Gil-Munoz J."/>
            <person name="Barriuso J."/>
            <person name="Prieto A."/>
            <person name="Martinez M.J."/>
        </authorList>
    </citation>
    <scope>NUCLEOTIDE SEQUENCE [LARGE SCALE GENOMIC DNA]</scope>
    <source>
        <strain evidence="1 2">CIB</strain>
    </source>
</reference>
<protein>
    <submittedName>
        <fullName evidence="1">Uncharacterized protein</fullName>
    </submittedName>
</protein>
<dbReference type="EMBL" id="MIKG01000020">
    <property type="protein sequence ID" value="RAO72709.1"/>
    <property type="molecule type" value="Genomic_DNA"/>
</dbReference>
<dbReference type="PANTHER" id="PTHR13318">
    <property type="entry name" value="PARTNER OF PAIRED, ISOFORM B-RELATED"/>
    <property type="match status" value="1"/>
</dbReference>
<dbReference type="Gene3D" id="3.80.10.10">
    <property type="entry name" value="Ribonuclease Inhibitor"/>
    <property type="match status" value="1"/>
</dbReference>
<sequence length="595" mass="68478">MTNPLLLPEVIETVMDHIDTVPDLLNCACVNKIWNIRALKRLYKGTLNDMRYRTPDIGSLNCLFVASRERFVRNMGFVKHLLLHPEKPLTRDAESGFATIVSGESCRALRHRRYAEALLQPEGGSGLRSLTIPFMIANQSWSPVISPSLEFLAVNVDYCSWVVAGCIGTLDQSSNQELLKGRLSHLKALTLYHCGGGLIGHYLYDMVACCDLEFFHFEDWKSNPLLSSDIMKLLTSLKTHHNLKALALKTNLKRNENRGMIASADGWAKAWPDLRALYLGHVDQNRLNEIVKFKKLEILSLNDDNTYHTDDNLYSIAGIATCKNLRVLDIWLRRFDTQEIIFKIAHSCPLLRRLSVRSAYASDYYETPDNNVLLSLLRILPHIEYLNLDWSIELIGDAIQELAVNCPNLTVLRLRCGRIFTSLAQLQNNDAFKRLEILEILEILFENSKNLMEGPDFPVLAMEWRRVFPKIRAVPCVDDIRGFELERRYQEKVRAGSIEEIPIREERPGHIDWDADREEEFSDSQSDDYDGNGSGQYKRRSYPTLLRLKLWEELDYERDKTIYDRVANKWQADFEIEKVGWPIVPLKAFGSENII</sequence>
<evidence type="ECO:0000313" key="1">
    <source>
        <dbReference type="EMBL" id="RAO72709.1"/>
    </source>
</evidence>
<accession>A0A364LAA7</accession>
<dbReference type="InterPro" id="IPR032675">
    <property type="entry name" value="LRR_dom_sf"/>
</dbReference>
<name>A0A364LAA7_TALAM</name>
<dbReference type="AlphaFoldDB" id="A0A364LAA7"/>
<gene>
    <name evidence="1" type="ORF">BHQ10_008721</name>
</gene>
<dbReference type="STRING" id="1196081.A0A364LAA7"/>
<dbReference type="SUPFAM" id="SSF52047">
    <property type="entry name" value="RNI-like"/>
    <property type="match status" value="1"/>
</dbReference>
<organism evidence="1 2">
    <name type="scientific">Talaromyces amestolkiae</name>
    <dbReference type="NCBI Taxonomy" id="1196081"/>
    <lineage>
        <taxon>Eukaryota</taxon>
        <taxon>Fungi</taxon>
        <taxon>Dikarya</taxon>
        <taxon>Ascomycota</taxon>
        <taxon>Pezizomycotina</taxon>
        <taxon>Eurotiomycetes</taxon>
        <taxon>Eurotiomycetidae</taxon>
        <taxon>Eurotiales</taxon>
        <taxon>Trichocomaceae</taxon>
        <taxon>Talaromyces</taxon>
        <taxon>Talaromyces sect. Talaromyces</taxon>
    </lineage>
</organism>
<dbReference type="Proteomes" id="UP000249363">
    <property type="component" value="Unassembled WGS sequence"/>
</dbReference>
<comment type="caution">
    <text evidence="1">The sequence shown here is derived from an EMBL/GenBank/DDBJ whole genome shotgun (WGS) entry which is preliminary data.</text>
</comment>
<dbReference type="OrthoDB" id="5426109at2759"/>